<comment type="similarity">
    <text evidence="1">Belongs to the PrpD family.</text>
</comment>
<dbReference type="Gene3D" id="1.10.4100.10">
    <property type="entry name" value="2-methylcitrate dehydratase PrpD"/>
    <property type="match status" value="1"/>
</dbReference>
<evidence type="ECO:0000256" key="1">
    <source>
        <dbReference type="ARBA" id="ARBA00006174"/>
    </source>
</evidence>
<comment type="caution">
    <text evidence="5">The sequence shown here is derived from an EMBL/GenBank/DDBJ whole genome shotgun (WGS) entry which is preliminary data.</text>
</comment>
<dbReference type="GeneID" id="34452458"/>
<dbReference type="Proteomes" id="UP000179179">
    <property type="component" value="Unassembled WGS sequence"/>
</dbReference>
<evidence type="ECO:0000256" key="3">
    <source>
        <dbReference type="SAM" id="MobiDB-lite"/>
    </source>
</evidence>
<dbReference type="InterPro" id="IPR045337">
    <property type="entry name" value="MmgE_PrpD_C"/>
</dbReference>
<dbReference type="InterPro" id="IPR000182">
    <property type="entry name" value="GNAT_dom"/>
</dbReference>
<dbReference type="InterPro" id="IPR036148">
    <property type="entry name" value="MmgE/PrpD_sf"/>
</dbReference>
<feature type="compositionally biased region" description="Acidic residues" evidence="3">
    <location>
        <begin position="592"/>
        <end position="612"/>
    </location>
</feature>
<dbReference type="PROSITE" id="PS50181">
    <property type="entry name" value="FBOX"/>
    <property type="match status" value="1"/>
</dbReference>
<evidence type="ECO:0000259" key="4">
    <source>
        <dbReference type="PROSITE" id="PS50181"/>
    </source>
</evidence>
<gene>
    <name evidence="5" type="ORF">ABOM_009068</name>
</gene>
<dbReference type="Pfam" id="PF03972">
    <property type="entry name" value="MmgE_PrpD_N"/>
    <property type="match status" value="1"/>
</dbReference>
<dbReference type="OrthoDB" id="6612291at2759"/>
<dbReference type="InterPro" id="IPR016181">
    <property type="entry name" value="Acyl_CoA_acyltransferase"/>
</dbReference>
<evidence type="ECO:0000313" key="6">
    <source>
        <dbReference type="Proteomes" id="UP000179179"/>
    </source>
</evidence>
<evidence type="ECO:0000256" key="2">
    <source>
        <dbReference type="ARBA" id="ARBA00023239"/>
    </source>
</evidence>
<dbReference type="InterPro" id="IPR005656">
    <property type="entry name" value="MmgE_PrpD"/>
</dbReference>
<dbReference type="GO" id="GO:0005739">
    <property type="term" value="C:mitochondrion"/>
    <property type="evidence" value="ECO:0007669"/>
    <property type="project" value="TreeGrafter"/>
</dbReference>
<feature type="domain" description="F-box" evidence="4">
    <location>
        <begin position="880"/>
        <end position="924"/>
    </location>
</feature>
<dbReference type="Pfam" id="PF19305">
    <property type="entry name" value="MmgE_PrpD_C"/>
    <property type="match status" value="1"/>
</dbReference>
<dbReference type="GO" id="GO:0016747">
    <property type="term" value="F:acyltransferase activity, transferring groups other than amino-acyl groups"/>
    <property type="evidence" value="ECO:0007669"/>
    <property type="project" value="InterPro"/>
</dbReference>
<keyword evidence="6" id="KW-1185">Reference proteome</keyword>
<dbReference type="GO" id="GO:0019679">
    <property type="term" value="P:propionate metabolic process, methylcitrate cycle"/>
    <property type="evidence" value="ECO:0007669"/>
    <property type="project" value="InterPro"/>
</dbReference>
<dbReference type="RefSeq" id="XP_022385941.1">
    <property type="nucleotide sequence ID" value="XM_022536196.1"/>
</dbReference>
<dbReference type="InterPro" id="IPR042183">
    <property type="entry name" value="MmgE/PrpD_sf_1"/>
</dbReference>
<evidence type="ECO:0000313" key="5">
    <source>
        <dbReference type="EMBL" id="OGM42224.1"/>
    </source>
</evidence>
<dbReference type="Gene3D" id="3.40.630.30">
    <property type="match status" value="1"/>
</dbReference>
<dbReference type="InterPro" id="IPR045336">
    <property type="entry name" value="MmgE_PrpD_N"/>
</dbReference>
<dbReference type="STRING" id="109264.A0A1F7ZS09"/>
<feature type="region of interest" description="Disordered" evidence="3">
    <location>
        <begin position="561"/>
        <end position="612"/>
    </location>
</feature>
<dbReference type="InterPro" id="IPR001810">
    <property type="entry name" value="F-box_dom"/>
</dbReference>
<dbReference type="SUPFAM" id="SSF103378">
    <property type="entry name" value="2-methylcitrate dehydratase PrpD"/>
    <property type="match status" value="1"/>
</dbReference>
<dbReference type="PANTHER" id="PTHR16943">
    <property type="entry name" value="2-METHYLCITRATE DEHYDRATASE-RELATED"/>
    <property type="match status" value="1"/>
</dbReference>
<dbReference type="PANTHER" id="PTHR16943:SF15">
    <property type="entry name" value="DEHYDRATASE (PRPD), PUTATIVE-RELATED"/>
    <property type="match status" value="1"/>
</dbReference>
<keyword evidence="2" id="KW-0456">Lyase</keyword>
<dbReference type="GO" id="GO:0051537">
    <property type="term" value="F:2 iron, 2 sulfur cluster binding"/>
    <property type="evidence" value="ECO:0007669"/>
    <property type="project" value="InterPro"/>
</dbReference>
<organism evidence="5 6">
    <name type="scientific">Aspergillus bombycis</name>
    <dbReference type="NCBI Taxonomy" id="109264"/>
    <lineage>
        <taxon>Eukaryota</taxon>
        <taxon>Fungi</taxon>
        <taxon>Dikarya</taxon>
        <taxon>Ascomycota</taxon>
        <taxon>Pezizomycotina</taxon>
        <taxon>Eurotiomycetes</taxon>
        <taxon>Eurotiomycetidae</taxon>
        <taxon>Eurotiales</taxon>
        <taxon>Aspergillaceae</taxon>
        <taxon>Aspergillus</taxon>
    </lineage>
</organism>
<dbReference type="InterPro" id="IPR042188">
    <property type="entry name" value="MmgE/PrpD_sf_2"/>
</dbReference>
<dbReference type="Gene3D" id="3.30.1330.120">
    <property type="entry name" value="2-methylcitrate dehydratase PrpD"/>
    <property type="match status" value="1"/>
</dbReference>
<protein>
    <recommendedName>
        <fullName evidence="4">F-box domain-containing protein</fullName>
    </recommendedName>
</protein>
<accession>A0A1F7ZS09</accession>
<dbReference type="GO" id="GO:0047547">
    <property type="term" value="F:2-methylcitrate dehydratase activity"/>
    <property type="evidence" value="ECO:0007669"/>
    <property type="project" value="InterPro"/>
</dbReference>
<dbReference type="EMBL" id="LYCR01000093">
    <property type="protein sequence ID" value="OGM42224.1"/>
    <property type="molecule type" value="Genomic_DNA"/>
</dbReference>
<dbReference type="SUPFAM" id="SSF55729">
    <property type="entry name" value="Acyl-CoA N-acyltransferases (Nat)"/>
    <property type="match status" value="1"/>
</dbReference>
<dbReference type="NCBIfam" id="TIGR02330">
    <property type="entry name" value="prpD"/>
    <property type="match status" value="1"/>
</dbReference>
<dbReference type="SUPFAM" id="SSF81383">
    <property type="entry name" value="F-box domain"/>
    <property type="match status" value="1"/>
</dbReference>
<dbReference type="InterPro" id="IPR012705">
    <property type="entry name" value="2Me_IsoCit_deHydtase_PrpD"/>
</dbReference>
<name>A0A1F7ZS09_9EURO</name>
<reference evidence="5 6" key="1">
    <citation type="journal article" date="2016" name="Genome Biol. Evol.">
        <title>Draft genome sequence of an aflatoxigenic Aspergillus species, A. bombycis.</title>
        <authorList>
            <person name="Moore G.G."/>
            <person name="Mack B.M."/>
            <person name="Beltz S.B."/>
            <person name="Gilbert M.K."/>
        </authorList>
    </citation>
    <scope>NUCLEOTIDE SEQUENCE [LARGE SCALE GENOMIC DNA]</scope>
    <source>
        <strain evidence="6">NRRL 26010</strain>
    </source>
</reference>
<proteinExistence type="inferred from homology"/>
<dbReference type="InterPro" id="IPR036047">
    <property type="entry name" value="F-box-like_dom_sf"/>
</dbReference>
<sequence length="1330" mass="149082">MTIPAADDNNCPSYDKVIDLIVDYAYDYEIDSPAAWTRAKAALLDALGAAIESIHTSPECAAMIGPVWPNTATVPGGFRVPGTHFQVDALKGAFDLGGMIRYLDHNDAFPGAEWGHPSDNLGAILSTADILSREALARGNPDKVISMKQVLTALIKAYEIQGVFQIRNAFNKVGLDHVILVKVASSAMVSWLMGLSRDQARAVVSHAWADGHPLRVYRQAPNAGPRKGWAAGDACMRAVHLANLVRCGQPGIRSAITTPRWGFYDVLYRGQTFELPRPFTSWVMETVLFKVSTAEGHGLTAVEAALTIAQKMAQRGLRPENDIVSIRARTQEAGMIIINKKGPLHNAADRDHCLRYMVAVVLLKGSQITTADYQDSSPWARDPRVESLRSLTTMEEDPTFTHDYHDPQCRSVANALEVTLRDGTKLEELVPFPLGHVRRPETLQLVREKAQENLGLKLSSERVEQILDTVNSPKLEKMAASDFVPCQFCGVHFNICRIRSKWEPRSAAFGPGGHGGWVQGRNFTKDEEDEEEQAQYMYDDDECSSERGCSMALRPPGFYSPRPLLYDDDPADGIPVDDPNYEYQSDSGGEPLEYDSETSDGEDEHMETVEDECPNQPAWTFKVRGPDHPEYDAEFYPLSTQLDESIWIINADGSRTMNRAAYDKSRCYEHIAGPDCRKSRAYLGRNISAEEMRGCHTVQCILAKRPDWKPQTDDLSFEQQSRYHLTGVANIMPSSGDGLIFAPVRHGVDNIRAETEFMFVTSQEELNEIGLPFHPACFELFIQASKQCLGEVDMDTLVRIRDRGCMTSQPFPIEDHEHVKEGQEQVWNHTVGHEYLVANPIFVPALNPIIKSAISTKKGFSVHNSPFDARNQTNTVLSAPDPFLAVPIEIILIIIDHLGSPDIAALRLTSRAFTHLPNSLWCRLVIREMPWLYEAWSSDPTPYYWATVIAHDAHQEKEAREDWDRDMEKQRLVITEEMPEVQAEWLRDQPRWEWPDHPDRLEVLGLSPVKLDYNSTNWYQMYRDITINWKQLKGLQNRARIWDAMMQIVGAIKDAREECLDEGSNSGMETLEYEMTHSVGQRTTRRLLSISVNLYIARRYPPTEVPTAYPSIYPNPKIKTMPILPLLPKQSQTPAIHTARLLLRPFRAADLPALHVLRTTPDVMCWTRQGRIDATTEETSKWMDRFTHDTEAGERSNYNFAVLRKTIPGEAPATASEEGDVIGIMGIVSITAEEDPEVGYLFLPETWGSGYATEALRGFAEAWWRLPIPGDGFSGTAGEVGTLRAVTDKTNVGSAKVLTKCGWTIVGGGVDGEGEKKVELLHWMLRRPGV</sequence>
<dbReference type="Pfam" id="PF13302">
    <property type="entry name" value="Acetyltransf_3"/>
    <property type="match status" value="1"/>
</dbReference>